<evidence type="ECO:0000313" key="12">
    <source>
        <dbReference type="Proteomes" id="UP001201812"/>
    </source>
</evidence>
<dbReference type="Proteomes" id="UP001201812">
    <property type="component" value="Unassembled WGS sequence"/>
</dbReference>
<accession>A0AAD4MY59</accession>
<reference evidence="11" key="1">
    <citation type="submission" date="2022-01" db="EMBL/GenBank/DDBJ databases">
        <title>Genome Sequence Resource for Two Populations of Ditylenchus destructor, the Migratory Endoparasitic Phytonematode.</title>
        <authorList>
            <person name="Zhang H."/>
            <person name="Lin R."/>
            <person name="Xie B."/>
        </authorList>
    </citation>
    <scope>NUCLEOTIDE SEQUENCE</scope>
    <source>
        <strain evidence="11">BazhouSP</strain>
    </source>
</reference>
<evidence type="ECO:0000256" key="8">
    <source>
        <dbReference type="ARBA" id="ARBA00023034"/>
    </source>
</evidence>
<protein>
    <recommendedName>
        <fullName evidence="10">Hexosyltransferase</fullName>
        <ecNumber evidence="10">2.4.1.-</ecNumber>
    </recommendedName>
</protein>
<evidence type="ECO:0000256" key="7">
    <source>
        <dbReference type="ARBA" id="ARBA00022989"/>
    </source>
</evidence>
<keyword evidence="7" id="KW-1133">Transmembrane helix</keyword>
<keyword evidence="5" id="KW-0812">Transmembrane</keyword>
<evidence type="ECO:0000256" key="9">
    <source>
        <dbReference type="ARBA" id="ARBA00023136"/>
    </source>
</evidence>
<sequence length="391" mass="45694">MFRYKRKLRLILICLLCLTIPLFILYPLITYTFCDRHKFHANTLDDYSTSTDFDVFPSFSDLALNGTQHWSSKWQQVETRFVNLRQFYNISVPKNAKLCENAQLFVFVVCKADAFAQRNAIRKSWMATKTDKVISRFVVGRPEKSSHLLALYDEQNQHGDMIFYDMDDTYKKLYLKTHAAFHWYQSFCPEAKFVLKIDADTVADLQRLLFWIEKKFESIRKRHPAVIFGSMHYGVSPDRNIFYKNHVTHEEYFPSFYPPYLSGPSYLLSSQAVSILLKNTYRVHTLPEDVLYTGILAYLSGIRLQDEWRHFQTYDGFSPYLGCDPTDGTPLKTIAPASAEPAKIAQVYINLHNFQCQNSFFDFHLNDDVSNGISYYKTLLGFRLNILFCPL</sequence>
<keyword evidence="6" id="KW-0735">Signal-anchor</keyword>
<proteinExistence type="inferred from homology"/>
<evidence type="ECO:0000256" key="6">
    <source>
        <dbReference type="ARBA" id="ARBA00022968"/>
    </source>
</evidence>
<evidence type="ECO:0000313" key="11">
    <source>
        <dbReference type="EMBL" id="KAI1705262.1"/>
    </source>
</evidence>
<keyword evidence="9" id="KW-0472">Membrane</keyword>
<organism evidence="11 12">
    <name type="scientific">Ditylenchus destructor</name>
    <dbReference type="NCBI Taxonomy" id="166010"/>
    <lineage>
        <taxon>Eukaryota</taxon>
        <taxon>Metazoa</taxon>
        <taxon>Ecdysozoa</taxon>
        <taxon>Nematoda</taxon>
        <taxon>Chromadorea</taxon>
        <taxon>Rhabditida</taxon>
        <taxon>Tylenchina</taxon>
        <taxon>Tylenchomorpha</taxon>
        <taxon>Sphaerularioidea</taxon>
        <taxon>Anguinidae</taxon>
        <taxon>Anguininae</taxon>
        <taxon>Ditylenchus</taxon>
    </lineage>
</organism>
<keyword evidence="4" id="KW-0808">Transferase</keyword>
<comment type="subcellular location">
    <subcellularLocation>
        <location evidence="1 10">Golgi apparatus membrane</location>
        <topology evidence="1 10">Single-pass type II membrane protein</topology>
    </subcellularLocation>
</comment>
<dbReference type="GO" id="GO:0000139">
    <property type="term" value="C:Golgi membrane"/>
    <property type="evidence" value="ECO:0007669"/>
    <property type="project" value="UniProtKB-SubCell"/>
</dbReference>
<evidence type="ECO:0000256" key="10">
    <source>
        <dbReference type="RuleBase" id="RU363063"/>
    </source>
</evidence>
<dbReference type="AlphaFoldDB" id="A0AAD4MY59"/>
<name>A0AAD4MY59_9BILA</name>
<dbReference type="PANTHER" id="PTHR11214">
    <property type="entry name" value="BETA-1,3-N-ACETYLGLUCOSAMINYLTRANSFERASE"/>
    <property type="match status" value="1"/>
</dbReference>
<keyword evidence="12" id="KW-1185">Reference proteome</keyword>
<gene>
    <name evidence="11" type="ORF">DdX_13730</name>
</gene>
<dbReference type="Pfam" id="PF01762">
    <property type="entry name" value="Galactosyl_T"/>
    <property type="match status" value="1"/>
</dbReference>
<comment type="similarity">
    <text evidence="2 10">Belongs to the glycosyltransferase 31 family.</text>
</comment>
<dbReference type="EC" id="2.4.1.-" evidence="10"/>
<keyword evidence="3 10" id="KW-0328">Glycosyltransferase</keyword>
<evidence type="ECO:0000256" key="4">
    <source>
        <dbReference type="ARBA" id="ARBA00022679"/>
    </source>
</evidence>
<dbReference type="InterPro" id="IPR002659">
    <property type="entry name" value="Glyco_trans_31"/>
</dbReference>
<dbReference type="PANTHER" id="PTHR11214:SF378">
    <property type="entry name" value="BETA-1,3-GALACTOSYLTRANSFERASE 4"/>
    <property type="match status" value="1"/>
</dbReference>
<evidence type="ECO:0000256" key="1">
    <source>
        <dbReference type="ARBA" id="ARBA00004323"/>
    </source>
</evidence>
<evidence type="ECO:0000256" key="3">
    <source>
        <dbReference type="ARBA" id="ARBA00022676"/>
    </source>
</evidence>
<dbReference type="EMBL" id="JAKKPZ010000058">
    <property type="protein sequence ID" value="KAI1705262.1"/>
    <property type="molecule type" value="Genomic_DNA"/>
</dbReference>
<evidence type="ECO:0000256" key="5">
    <source>
        <dbReference type="ARBA" id="ARBA00022692"/>
    </source>
</evidence>
<evidence type="ECO:0000256" key="2">
    <source>
        <dbReference type="ARBA" id="ARBA00008661"/>
    </source>
</evidence>
<keyword evidence="8 10" id="KW-0333">Golgi apparatus</keyword>
<comment type="caution">
    <text evidence="11">The sequence shown here is derived from an EMBL/GenBank/DDBJ whole genome shotgun (WGS) entry which is preliminary data.</text>
</comment>
<dbReference type="Gene3D" id="3.90.550.50">
    <property type="match status" value="1"/>
</dbReference>
<dbReference type="GO" id="GO:0006493">
    <property type="term" value="P:protein O-linked glycosylation"/>
    <property type="evidence" value="ECO:0007669"/>
    <property type="project" value="TreeGrafter"/>
</dbReference>
<dbReference type="GO" id="GO:0016758">
    <property type="term" value="F:hexosyltransferase activity"/>
    <property type="evidence" value="ECO:0007669"/>
    <property type="project" value="InterPro"/>
</dbReference>